<protein>
    <submittedName>
        <fullName evidence="1">Uncharacterized protein</fullName>
    </submittedName>
</protein>
<proteinExistence type="predicted"/>
<organism evidence="1">
    <name type="scientific">Anguilla anguilla</name>
    <name type="common">European freshwater eel</name>
    <name type="synonym">Muraena anguilla</name>
    <dbReference type="NCBI Taxonomy" id="7936"/>
    <lineage>
        <taxon>Eukaryota</taxon>
        <taxon>Metazoa</taxon>
        <taxon>Chordata</taxon>
        <taxon>Craniata</taxon>
        <taxon>Vertebrata</taxon>
        <taxon>Euteleostomi</taxon>
        <taxon>Actinopterygii</taxon>
        <taxon>Neopterygii</taxon>
        <taxon>Teleostei</taxon>
        <taxon>Anguilliformes</taxon>
        <taxon>Anguillidae</taxon>
        <taxon>Anguilla</taxon>
    </lineage>
</organism>
<accession>A0A0E9RDN5</accession>
<reference evidence="1" key="1">
    <citation type="submission" date="2014-11" db="EMBL/GenBank/DDBJ databases">
        <authorList>
            <person name="Amaro Gonzalez C."/>
        </authorList>
    </citation>
    <scope>NUCLEOTIDE SEQUENCE</scope>
</reference>
<evidence type="ECO:0000313" key="1">
    <source>
        <dbReference type="EMBL" id="JAH26443.1"/>
    </source>
</evidence>
<sequence>MHCYSVAWSGFSPHFNSWILILSHHGLNEFLALCELTGMWLWAYA</sequence>
<dbReference type="EMBL" id="GBXM01082134">
    <property type="protein sequence ID" value="JAH26443.1"/>
    <property type="molecule type" value="Transcribed_RNA"/>
</dbReference>
<name>A0A0E9RDN5_ANGAN</name>
<dbReference type="AlphaFoldDB" id="A0A0E9RDN5"/>
<reference evidence="1" key="2">
    <citation type="journal article" date="2015" name="Fish Shellfish Immunol.">
        <title>Early steps in the European eel (Anguilla anguilla)-Vibrio vulnificus interaction in the gills: Role of the RtxA13 toxin.</title>
        <authorList>
            <person name="Callol A."/>
            <person name="Pajuelo D."/>
            <person name="Ebbesson L."/>
            <person name="Teles M."/>
            <person name="MacKenzie S."/>
            <person name="Amaro C."/>
        </authorList>
    </citation>
    <scope>NUCLEOTIDE SEQUENCE</scope>
</reference>